<gene>
    <name evidence="1" type="ORF">SISNIDRAFT_471669</name>
</gene>
<reference evidence="1 2" key="1">
    <citation type="journal article" date="2016" name="Mol. Biol. Evol.">
        <title>Comparative Genomics of Early-Diverging Mushroom-Forming Fungi Provides Insights into the Origins of Lignocellulose Decay Capabilities.</title>
        <authorList>
            <person name="Nagy L.G."/>
            <person name="Riley R."/>
            <person name="Tritt A."/>
            <person name="Adam C."/>
            <person name="Daum C."/>
            <person name="Floudas D."/>
            <person name="Sun H."/>
            <person name="Yadav J.S."/>
            <person name="Pangilinan J."/>
            <person name="Larsson K.H."/>
            <person name="Matsuura K."/>
            <person name="Barry K."/>
            <person name="Labutti K."/>
            <person name="Kuo R."/>
            <person name="Ohm R.A."/>
            <person name="Bhattacharya S.S."/>
            <person name="Shirouzu T."/>
            <person name="Yoshinaga Y."/>
            <person name="Martin F.M."/>
            <person name="Grigoriev I.V."/>
            <person name="Hibbett D.S."/>
        </authorList>
    </citation>
    <scope>NUCLEOTIDE SEQUENCE [LARGE SCALE GENOMIC DNA]</scope>
    <source>
        <strain evidence="1 2">HHB9708</strain>
    </source>
</reference>
<organism evidence="1 2">
    <name type="scientific">Sistotremastrum niveocremeum HHB9708</name>
    <dbReference type="NCBI Taxonomy" id="1314777"/>
    <lineage>
        <taxon>Eukaryota</taxon>
        <taxon>Fungi</taxon>
        <taxon>Dikarya</taxon>
        <taxon>Basidiomycota</taxon>
        <taxon>Agaricomycotina</taxon>
        <taxon>Agaricomycetes</taxon>
        <taxon>Sistotremastrales</taxon>
        <taxon>Sistotremastraceae</taxon>
        <taxon>Sertulicium</taxon>
        <taxon>Sertulicium niveocremeum</taxon>
    </lineage>
</organism>
<proteinExistence type="predicted"/>
<dbReference type="EMBL" id="KV419481">
    <property type="protein sequence ID" value="KZS86596.1"/>
    <property type="molecule type" value="Genomic_DNA"/>
</dbReference>
<sequence length="268" mass="29927">MGEEALTLRDLRVAMVLLKPESRGGRRDNKLSGYLSLPRLGGEGVETIVTEDINHALETQDSDIDAGHERYEGSPRVRGSEQLRLWSIRWMGMHIERVHEDVEGIGELKDWGAQEARSNWVGVQSHGILQFSQGYREFLVDGLGFGFGYSLKSRKAESVEVECANDRGRSRMSFGSETGLEGGRKWRNNFDEEDAYGDDMGIRSPNRGVGLEEERDDIYDVTKRPRNTKAATQSRYLAGGDDGEVIDAGKQGQIRPWCSLAADMITGK</sequence>
<keyword evidence="2" id="KW-1185">Reference proteome</keyword>
<dbReference type="AlphaFoldDB" id="A0A164MD39"/>
<evidence type="ECO:0000313" key="2">
    <source>
        <dbReference type="Proteomes" id="UP000076722"/>
    </source>
</evidence>
<evidence type="ECO:0000313" key="1">
    <source>
        <dbReference type="EMBL" id="KZS86596.1"/>
    </source>
</evidence>
<accession>A0A164MD39</accession>
<dbReference type="Proteomes" id="UP000076722">
    <property type="component" value="Unassembled WGS sequence"/>
</dbReference>
<protein>
    <submittedName>
        <fullName evidence="1">Uncharacterized protein</fullName>
    </submittedName>
</protein>
<name>A0A164MD39_9AGAM</name>